<reference evidence="7 8" key="1">
    <citation type="submission" date="2017-03" db="EMBL/GenBank/DDBJ databases">
        <title>Genome Survey of Euroglyphus maynei.</title>
        <authorList>
            <person name="Arlian L.G."/>
            <person name="Morgan M.S."/>
            <person name="Rider S.D."/>
        </authorList>
    </citation>
    <scope>NUCLEOTIDE SEQUENCE [LARGE SCALE GENOMIC DNA]</scope>
    <source>
        <strain evidence="7">Arlian Lab</strain>
        <tissue evidence="7">Whole body</tissue>
    </source>
</reference>
<dbReference type="OrthoDB" id="10051896at2759"/>
<dbReference type="GO" id="GO:0004252">
    <property type="term" value="F:serine-type endopeptidase activity"/>
    <property type="evidence" value="ECO:0007669"/>
    <property type="project" value="InterPro"/>
</dbReference>
<accession>A0A1Y3BJ42</accession>
<feature type="signal peptide" evidence="5">
    <location>
        <begin position="1"/>
        <end position="16"/>
    </location>
</feature>
<feature type="domain" description="Peptidase S1" evidence="6">
    <location>
        <begin position="52"/>
        <end position="268"/>
    </location>
</feature>
<keyword evidence="2" id="KW-0378">Hydrolase</keyword>
<comment type="caution">
    <text evidence="7">The sequence shown here is derived from an EMBL/GenBank/DDBJ whole genome shotgun (WGS) entry which is preliminary data.</text>
</comment>
<evidence type="ECO:0000256" key="4">
    <source>
        <dbReference type="ARBA" id="ARBA00023157"/>
    </source>
</evidence>
<evidence type="ECO:0000259" key="6">
    <source>
        <dbReference type="PROSITE" id="PS50240"/>
    </source>
</evidence>
<dbReference type="AlphaFoldDB" id="A0A1Y3BJ42"/>
<dbReference type="PROSITE" id="PS00135">
    <property type="entry name" value="TRYPSIN_SER"/>
    <property type="match status" value="1"/>
</dbReference>
<dbReference type="Proteomes" id="UP000194236">
    <property type="component" value="Unassembled WGS sequence"/>
</dbReference>
<feature type="non-terminal residue" evidence="7">
    <location>
        <position position="268"/>
    </location>
</feature>
<keyword evidence="1 7" id="KW-0645">Protease</keyword>
<evidence type="ECO:0000313" key="8">
    <source>
        <dbReference type="Proteomes" id="UP000194236"/>
    </source>
</evidence>
<dbReference type="PANTHER" id="PTHR24252:SF18">
    <property type="entry name" value="OVOCHYMASE 1"/>
    <property type="match status" value="1"/>
</dbReference>
<evidence type="ECO:0000256" key="5">
    <source>
        <dbReference type="SAM" id="SignalP"/>
    </source>
</evidence>
<dbReference type="GO" id="GO:0006508">
    <property type="term" value="P:proteolysis"/>
    <property type="evidence" value="ECO:0007669"/>
    <property type="project" value="UniProtKB-KW"/>
</dbReference>
<dbReference type="SUPFAM" id="SSF50494">
    <property type="entry name" value="Trypsin-like serine proteases"/>
    <property type="match status" value="1"/>
</dbReference>
<dbReference type="InterPro" id="IPR009003">
    <property type="entry name" value="Peptidase_S1_PA"/>
</dbReference>
<dbReference type="Pfam" id="PF00089">
    <property type="entry name" value="Trypsin"/>
    <property type="match status" value="1"/>
</dbReference>
<feature type="chain" id="PRO_5012960481" evidence="5">
    <location>
        <begin position="17"/>
        <end position="268"/>
    </location>
</feature>
<keyword evidence="5" id="KW-0732">Signal</keyword>
<dbReference type="Gene3D" id="2.40.10.10">
    <property type="entry name" value="Trypsin-like serine proteases"/>
    <property type="match status" value="1"/>
</dbReference>
<gene>
    <name evidence="7" type="ORF">BLA29_007935</name>
</gene>
<dbReference type="InterPro" id="IPR033116">
    <property type="entry name" value="TRYPSIN_SER"/>
</dbReference>
<sequence length="268" mass="30932">MQFLFIFLLWTVGKFATIDCQGLELSQPTTVNGDPYELRDCNSEFDTELKRIYGGEDAQPLEFPHQASLQIRYLNSHVCGATLITNQWLLCAAHCFTRNNYPYSWQIKLGEHNLYEHDLTERLYKVDKIIIHEKYDRHEQLHDIALIRLEKPINFIQERHLSPICLAKWNDIPKKNYVCVVTGWGRSKNGHIVTDVLQKLPQPIHNYQSCKKIWKDVGWPITRHHICVGDLKGGKGVCNGDSGGPIQCRLKNGEWVQFGIASWTISDC</sequence>
<dbReference type="PRINTS" id="PR00722">
    <property type="entry name" value="CHYMOTRYPSIN"/>
</dbReference>
<dbReference type="SMART" id="SM00020">
    <property type="entry name" value="Tryp_SPc"/>
    <property type="match status" value="1"/>
</dbReference>
<keyword evidence="3" id="KW-0720">Serine protease</keyword>
<dbReference type="FunFam" id="2.40.10.10:FF:000060">
    <property type="entry name" value="Acrosin"/>
    <property type="match status" value="1"/>
</dbReference>
<proteinExistence type="predicted"/>
<dbReference type="EMBL" id="MUJZ01024481">
    <property type="protein sequence ID" value="OTF79175.1"/>
    <property type="molecule type" value="Genomic_DNA"/>
</dbReference>
<dbReference type="CDD" id="cd00190">
    <property type="entry name" value="Tryp_SPc"/>
    <property type="match status" value="1"/>
</dbReference>
<dbReference type="PROSITE" id="PS50240">
    <property type="entry name" value="TRYPSIN_DOM"/>
    <property type="match status" value="1"/>
</dbReference>
<dbReference type="PANTHER" id="PTHR24252">
    <property type="entry name" value="ACROSIN-RELATED"/>
    <property type="match status" value="1"/>
</dbReference>
<name>A0A1Y3BJ42_EURMA</name>
<protein>
    <submittedName>
        <fullName evidence="7">Group 3 mite allergen-like protein (Serine protease)</fullName>
    </submittedName>
</protein>
<dbReference type="InterPro" id="IPR043504">
    <property type="entry name" value="Peptidase_S1_PA_chymotrypsin"/>
</dbReference>
<evidence type="ECO:0000256" key="2">
    <source>
        <dbReference type="ARBA" id="ARBA00022801"/>
    </source>
</evidence>
<evidence type="ECO:0000313" key="7">
    <source>
        <dbReference type="EMBL" id="OTF79175.1"/>
    </source>
</evidence>
<organism evidence="7 8">
    <name type="scientific">Euroglyphus maynei</name>
    <name type="common">Mayne's house dust mite</name>
    <dbReference type="NCBI Taxonomy" id="6958"/>
    <lineage>
        <taxon>Eukaryota</taxon>
        <taxon>Metazoa</taxon>
        <taxon>Ecdysozoa</taxon>
        <taxon>Arthropoda</taxon>
        <taxon>Chelicerata</taxon>
        <taxon>Arachnida</taxon>
        <taxon>Acari</taxon>
        <taxon>Acariformes</taxon>
        <taxon>Sarcoptiformes</taxon>
        <taxon>Astigmata</taxon>
        <taxon>Psoroptidia</taxon>
        <taxon>Analgoidea</taxon>
        <taxon>Pyroglyphidae</taxon>
        <taxon>Pyroglyphinae</taxon>
        <taxon>Euroglyphus</taxon>
    </lineage>
</organism>
<dbReference type="InterPro" id="IPR001314">
    <property type="entry name" value="Peptidase_S1A"/>
</dbReference>
<evidence type="ECO:0000256" key="3">
    <source>
        <dbReference type="ARBA" id="ARBA00022825"/>
    </source>
</evidence>
<evidence type="ECO:0000256" key="1">
    <source>
        <dbReference type="ARBA" id="ARBA00022670"/>
    </source>
</evidence>
<keyword evidence="8" id="KW-1185">Reference proteome</keyword>
<dbReference type="InterPro" id="IPR001254">
    <property type="entry name" value="Trypsin_dom"/>
</dbReference>
<keyword evidence="4" id="KW-1015">Disulfide bond</keyword>